<keyword evidence="3" id="KW-0813">Transport</keyword>
<dbReference type="InterPro" id="IPR049031">
    <property type="entry name" value="T2SSK_SAM-like_1st"/>
</dbReference>
<protein>
    <submittedName>
        <fullName evidence="12">General secretion pathway protein K</fullName>
    </submittedName>
</protein>
<feature type="transmembrane region" description="Helical" evidence="10">
    <location>
        <begin position="20"/>
        <end position="44"/>
    </location>
</feature>
<evidence type="ECO:0000256" key="6">
    <source>
        <dbReference type="ARBA" id="ARBA00022692"/>
    </source>
</evidence>
<evidence type="ECO:0000256" key="9">
    <source>
        <dbReference type="ARBA" id="ARBA00023136"/>
    </source>
</evidence>
<name>A0A840ZFW9_9HYPH</name>
<dbReference type="GO" id="GO:0009306">
    <property type="term" value="P:protein secretion"/>
    <property type="evidence" value="ECO:0007669"/>
    <property type="project" value="InterPro"/>
</dbReference>
<keyword evidence="8 10" id="KW-1133">Transmembrane helix</keyword>
<dbReference type="PANTHER" id="PTHR38831:SF2">
    <property type="entry name" value="TYPE II SECRETION SYSTEM PROTEIN K"/>
    <property type="match status" value="1"/>
</dbReference>
<evidence type="ECO:0000313" key="13">
    <source>
        <dbReference type="Proteomes" id="UP000583454"/>
    </source>
</evidence>
<comment type="caution">
    <text evidence="12">The sequence shown here is derived from an EMBL/GenBank/DDBJ whole genome shotgun (WGS) entry which is preliminary data.</text>
</comment>
<evidence type="ECO:0000256" key="7">
    <source>
        <dbReference type="ARBA" id="ARBA00022927"/>
    </source>
</evidence>
<evidence type="ECO:0000313" key="12">
    <source>
        <dbReference type="EMBL" id="MBB5756078.1"/>
    </source>
</evidence>
<dbReference type="PANTHER" id="PTHR38831">
    <property type="entry name" value="TYPE II SECRETION SYSTEM PROTEIN K"/>
    <property type="match status" value="1"/>
</dbReference>
<keyword evidence="9 10" id="KW-0472">Membrane</keyword>
<evidence type="ECO:0000256" key="8">
    <source>
        <dbReference type="ARBA" id="ARBA00022989"/>
    </source>
</evidence>
<evidence type="ECO:0000256" key="10">
    <source>
        <dbReference type="SAM" id="Phobius"/>
    </source>
</evidence>
<evidence type="ECO:0000256" key="1">
    <source>
        <dbReference type="ARBA" id="ARBA00004533"/>
    </source>
</evidence>
<organism evidence="12 13">
    <name type="scientific">Methylorubrum rhodinum</name>
    <dbReference type="NCBI Taxonomy" id="29428"/>
    <lineage>
        <taxon>Bacteria</taxon>
        <taxon>Pseudomonadati</taxon>
        <taxon>Pseudomonadota</taxon>
        <taxon>Alphaproteobacteria</taxon>
        <taxon>Hyphomicrobiales</taxon>
        <taxon>Methylobacteriaceae</taxon>
        <taxon>Methylorubrum</taxon>
    </lineage>
</organism>
<reference evidence="12 13" key="1">
    <citation type="submission" date="2020-08" db="EMBL/GenBank/DDBJ databases">
        <title>Genomic Encyclopedia of Type Strains, Phase IV (KMG-IV): sequencing the most valuable type-strain genomes for metagenomic binning, comparative biology and taxonomic classification.</title>
        <authorList>
            <person name="Goeker M."/>
        </authorList>
    </citation>
    <scope>NUCLEOTIDE SEQUENCE [LARGE SCALE GENOMIC DNA]</scope>
    <source>
        <strain evidence="12 13">DSM 2163</strain>
    </source>
</reference>
<keyword evidence="6 10" id="KW-0812">Transmembrane</keyword>
<keyword evidence="5" id="KW-0997">Cell inner membrane</keyword>
<dbReference type="InterPro" id="IPR005628">
    <property type="entry name" value="GspK"/>
</dbReference>
<keyword evidence="4" id="KW-1003">Cell membrane</keyword>
<dbReference type="Proteomes" id="UP000583454">
    <property type="component" value="Unassembled WGS sequence"/>
</dbReference>
<gene>
    <name evidence="12" type="ORF">HNR00_000774</name>
</gene>
<keyword evidence="13" id="KW-1185">Reference proteome</keyword>
<evidence type="ECO:0000259" key="11">
    <source>
        <dbReference type="Pfam" id="PF21687"/>
    </source>
</evidence>
<comment type="subcellular location">
    <subcellularLocation>
        <location evidence="1">Cell inner membrane</location>
    </subcellularLocation>
</comment>
<proteinExistence type="inferred from homology"/>
<accession>A0A840ZFW9</accession>
<dbReference type="Gene3D" id="1.10.40.60">
    <property type="entry name" value="EpsJ-like"/>
    <property type="match status" value="1"/>
</dbReference>
<feature type="domain" description="T2SS protein K first SAM-like" evidence="11">
    <location>
        <begin position="125"/>
        <end position="212"/>
    </location>
</feature>
<keyword evidence="7" id="KW-0653">Protein transport</keyword>
<evidence type="ECO:0000256" key="2">
    <source>
        <dbReference type="ARBA" id="ARBA00007246"/>
    </source>
</evidence>
<dbReference type="AlphaFoldDB" id="A0A840ZFW9"/>
<evidence type="ECO:0000256" key="4">
    <source>
        <dbReference type="ARBA" id="ARBA00022475"/>
    </source>
</evidence>
<dbReference type="SUPFAM" id="SSF158544">
    <property type="entry name" value="GspK insert domain-like"/>
    <property type="match status" value="1"/>
</dbReference>
<dbReference type="EMBL" id="JACHOP010000002">
    <property type="protein sequence ID" value="MBB5756078.1"/>
    <property type="molecule type" value="Genomic_DNA"/>
</dbReference>
<evidence type="ECO:0000256" key="5">
    <source>
        <dbReference type="ARBA" id="ARBA00022519"/>
    </source>
</evidence>
<sequence length="314" mass="32610">MMFLGLCRPPREGEGTDSGQSGFVLLSVLAVLVVVSAILAAALLQVRSETATIQARGDGVRLQGLADGIGQFVAYDLRVARTHRVAGLGLPEDGAAVACPLGRGRTAFVALQDQGRLIDLNTTPRPALEEAFRLLGLPDPTVLALAAEIVDARDPDDVPEPNGGAERAQYRARGLASGPRNGPFVRVDEIGRLPSMTPDVAAILTPVLTVYNEGGRFDLAALIARVRPSSVRSLPAGGRPVPSPRQYFRMSVVVERNGARAGRAAVYALGGTRAGTDFLVWQHGAAAQGPAAPHPACRKIAAVLNAGAGSPDGG</sequence>
<comment type="similarity">
    <text evidence="2">Belongs to the GSP K family.</text>
</comment>
<dbReference type="InterPro" id="IPR038072">
    <property type="entry name" value="GspK_central_sf"/>
</dbReference>
<dbReference type="GO" id="GO:0005886">
    <property type="term" value="C:plasma membrane"/>
    <property type="evidence" value="ECO:0007669"/>
    <property type="project" value="UniProtKB-SubCell"/>
</dbReference>
<evidence type="ECO:0000256" key="3">
    <source>
        <dbReference type="ARBA" id="ARBA00022448"/>
    </source>
</evidence>
<dbReference type="RefSeq" id="WP_183565154.1">
    <property type="nucleotide sequence ID" value="NZ_JACHOP010000002.1"/>
</dbReference>
<dbReference type="Pfam" id="PF21687">
    <property type="entry name" value="T2SSK_1st"/>
    <property type="match status" value="1"/>
</dbReference>